<reference evidence="2 3" key="1">
    <citation type="submission" date="2023-04" db="EMBL/GenBank/DDBJ databases">
        <title>Complete genome sequence of Alisedimentitalea scapharcae.</title>
        <authorList>
            <person name="Rong J.-C."/>
            <person name="Yi M.-L."/>
            <person name="Zhao Q."/>
        </authorList>
    </citation>
    <scope>NUCLEOTIDE SEQUENCE [LARGE SCALE GENOMIC DNA]</scope>
    <source>
        <strain evidence="2 3">KCTC 42119</strain>
    </source>
</reference>
<dbReference type="Pfam" id="PF13472">
    <property type="entry name" value="Lipase_GDSL_2"/>
    <property type="match status" value="1"/>
</dbReference>
<dbReference type="CDD" id="cd01836">
    <property type="entry name" value="FeeA_FeeB_like"/>
    <property type="match status" value="1"/>
</dbReference>
<proteinExistence type="predicted"/>
<dbReference type="Proteomes" id="UP001623232">
    <property type="component" value="Chromosome"/>
</dbReference>
<dbReference type="InterPro" id="IPR036514">
    <property type="entry name" value="SGNH_hydro_sf"/>
</dbReference>
<keyword evidence="3" id="KW-1185">Reference proteome</keyword>
<dbReference type="EMBL" id="CP123584">
    <property type="protein sequence ID" value="WZK88808.1"/>
    <property type="molecule type" value="Genomic_DNA"/>
</dbReference>
<dbReference type="RefSeq" id="WP_406646435.1">
    <property type="nucleotide sequence ID" value="NZ_CP123584.1"/>
</dbReference>
<dbReference type="Gene3D" id="3.40.50.1110">
    <property type="entry name" value="SGNH hydrolase"/>
    <property type="match status" value="1"/>
</dbReference>
<dbReference type="InterPro" id="IPR013830">
    <property type="entry name" value="SGNH_hydro"/>
</dbReference>
<keyword evidence="2" id="KW-0378">Hydrolase</keyword>
<dbReference type="SUPFAM" id="SSF52266">
    <property type="entry name" value="SGNH hydrolase"/>
    <property type="match status" value="1"/>
</dbReference>
<dbReference type="GO" id="GO:0016787">
    <property type="term" value="F:hydrolase activity"/>
    <property type="evidence" value="ECO:0007669"/>
    <property type="project" value="UniProtKB-KW"/>
</dbReference>
<accession>A0ABZ2XRU1</accession>
<gene>
    <name evidence="2" type="ORF">QEZ52_19770</name>
</gene>
<evidence type="ECO:0000313" key="2">
    <source>
        <dbReference type="EMBL" id="WZK88808.1"/>
    </source>
</evidence>
<organism evidence="2 3">
    <name type="scientific">Aliisedimentitalea scapharcae</name>
    <dbReference type="NCBI Taxonomy" id="1524259"/>
    <lineage>
        <taxon>Bacteria</taxon>
        <taxon>Pseudomonadati</taxon>
        <taxon>Pseudomonadota</taxon>
        <taxon>Alphaproteobacteria</taxon>
        <taxon>Rhodobacterales</taxon>
        <taxon>Roseobacteraceae</taxon>
        <taxon>Aliisedimentitalea</taxon>
    </lineage>
</organism>
<name>A0ABZ2XRU1_9RHOB</name>
<sequence length="247" mass="26692">MFATDQIIRLGLLPLLIAQGLYVRSQATVLPEPKGPRSGRTGTGPELTLLILGDSSAAGVGTDHQSTALCGHLVARLASTHSVHWRLEATTGHTTQDAVARMQALPDLQFDIAVAALGVNDVTRGTSARRFAHCQDRLIALLRSKFRARLILLSGVPPMQHFPALPQPLAWVLGQQSKRLDQALSHTVQNHGAYVRHLPFDLPPDPDLAATDGYHPNATAYGLWAARLHREITDSAAFPGSRCDHPV</sequence>
<evidence type="ECO:0000313" key="3">
    <source>
        <dbReference type="Proteomes" id="UP001623232"/>
    </source>
</evidence>
<evidence type="ECO:0000259" key="1">
    <source>
        <dbReference type="Pfam" id="PF13472"/>
    </source>
</evidence>
<protein>
    <submittedName>
        <fullName evidence="2">SGNH/GDSL hydrolase family protein</fullName>
    </submittedName>
</protein>
<feature type="domain" description="SGNH hydrolase-type esterase" evidence="1">
    <location>
        <begin position="51"/>
        <end position="221"/>
    </location>
</feature>